<feature type="signal peptide" evidence="1">
    <location>
        <begin position="1"/>
        <end position="18"/>
    </location>
</feature>
<organism evidence="2 3">
    <name type="scientific">Drosophila gunungcola</name>
    <name type="common">fruit fly</name>
    <dbReference type="NCBI Taxonomy" id="103775"/>
    <lineage>
        <taxon>Eukaryota</taxon>
        <taxon>Metazoa</taxon>
        <taxon>Ecdysozoa</taxon>
        <taxon>Arthropoda</taxon>
        <taxon>Hexapoda</taxon>
        <taxon>Insecta</taxon>
        <taxon>Pterygota</taxon>
        <taxon>Neoptera</taxon>
        <taxon>Endopterygota</taxon>
        <taxon>Diptera</taxon>
        <taxon>Brachycera</taxon>
        <taxon>Muscomorpha</taxon>
        <taxon>Ephydroidea</taxon>
        <taxon>Drosophilidae</taxon>
        <taxon>Drosophila</taxon>
        <taxon>Sophophora</taxon>
    </lineage>
</organism>
<keyword evidence="3" id="KW-1185">Reference proteome</keyword>
<evidence type="ECO:0000256" key="1">
    <source>
        <dbReference type="SAM" id="SignalP"/>
    </source>
</evidence>
<keyword evidence="1" id="KW-0732">Signal</keyword>
<sequence length="41" mass="4968">MCICLLIVFFIMFQSFVPRRSQVRGNRTGVKTLFWHLIPRR</sequence>
<comment type="caution">
    <text evidence="2">The sequence shown here is derived from an EMBL/GenBank/DDBJ whole genome shotgun (WGS) entry which is preliminary data.</text>
</comment>
<protein>
    <submittedName>
        <fullName evidence="2">Uncharacterized protein</fullName>
    </submittedName>
</protein>
<feature type="non-terminal residue" evidence="2">
    <location>
        <position position="1"/>
    </location>
</feature>
<proteinExistence type="predicted"/>
<evidence type="ECO:0000313" key="3">
    <source>
        <dbReference type="Proteomes" id="UP001059596"/>
    </source>
</evidence>
<gene>
    <name evidence="2" type="ORF">M5D96_014239</name>
</gene>
<accession>A0A9P9Y9R7</accession>
<feature type="chain" id="PRO_5040370885" evidence="1">
    <location>
        <begin position="19"/>
        <end position="41"/>
    </location>
</feature>
<reference evidence="2" key="1">
    <citation type="journal article" date="2023" name="Genome Biol. Evol.">
        <title>Long-read-based Genome Assembly of Drosophila gunungcola Reveals Fewer Chemosensory Genes in Flower-breeding Species.</title>
        <authorList>
            <person name="Negi A."/>
            <person name="Liao B.Y."/>
            <person name="Yeh S.D."/>
        </authorList>
    </citation>
    <scope>NUCLEOTIDE SEQUENCE</scope>
    <source>
        <strain evidence="2">Sukarami</strain>
    </source>
</reference>
<dbReference type="Proteomes" id="UP001059596">
    <property type="component" value="Unassembled WGS sequence"/>
</dbReference>
<evidence type="ECO:0000313" key="2">
    <source>
        <dbReference type="EMBL" id="KAI8033009.1"/>
    </source>
</evidence>
<name>A0A9P9Y9R7_9MUSC</name>
<dbReference type="AlphaFoldDB" id="A0A9P9Y9R7"/>
<dbReference type="EMBL" id="JAMKOV010000308">
    <property type="protein sequence ID" value="KAI8033009.1"/>
    <property type="molecule type" value="Genomic_DNA"/>
</dbReference>